<sequence>MTEHVVHEHLQVEVLTLVPALRSFARRFYPNASDIDDLVQETLLRAFANLDKFRPGTSLKSWMFTIMRNTFCTRYGQGKREFVGIEDCASLNRAIDAPQEWSIRAQEFHRALVSLPAHYRDAFETVLMRGESYEEAASRCDCPIGTIKSRVNRARSAILKSLGEDGVDGTMGIH</sequence>
<dbReference type="GO" id="GO:0006352">
    <property type="term" value="P:DNA-templated transcription initiation"/>
    <property type="evidence" value="ECO:0007669"/>
    <property type="project" value="InterPro"/>
</dbReference>
<evidence type="ECO:0000256" key="2">
    <source>
        <dbReference type="ARBA" id="ARBA00023015"/>
    </source>
</evidence>
<dbReference type="GO" id="GO:0016987">
    <property type="term" value="F:sigma factor activity"/>
    <property type="evidence" value="ECO:0007669"/>
    <property type="project" value="UniProtKB-KW"/>
</dbReference>
<dbReference type="InterPro" id="IPR014284">
    <property type="entry name" value="RNA_pol_sigma-70_dom"/>
</dbReference>
<comment type="similarity">
    <text evidence="1">Belongs to the sigma-70 factor family. ECF subfamily.</text>
</comment>
<dbReference type="InterPro" id="IPR007627">
    <property type="entry name" value="RNA_pol_sigma70_r2"/>
</dbReference>
<accession>A0A922NYJ6</accession>
<dbReference type="EMBL" id="JOKJ01000011">
    <property type="protein sequence ID" value="KEQ07953.1"/>
    <property type="molecule type" value="Genomic_DNA"/>
</dbReference>
<dbReference type="SUPFAM" id="SSF88946">
    <property type="entry name" value="Sigma2 domain of RNA polymerase sigma factors"/>
    <property type="match status" value="1"/>
</dbReference>
<dbReference type="OrthoDB" id="9803470at2"/>
<protein>
    <submittedName>
        <fullName evidence="7">RNA polymerase sigma factor</fullName>
    </submittedName>
</protein>
<gene>
    <name evidence="7" type="ORF">GV68_04030</name>
</gene>
<dbReference type="AlphaFoldDB" id="A0A922NYJ6"/>
<dbReference type="PANTHER" id="PTHR43133">
    <property type="entry name" value="RNA POLYMERASE ECF-TYPE SIGMA FACTO"/>
    <property type="match status" value="1"/>
</dbReference>
<dbReference type="NCBIfam" id="TIGR02937">
    <property type="entry name" value="sigma70-ECF"/>
    <property type="match status" value="1"/>
</dbReference>
<dbReference type="RefSeq" id="WP_029619134.1">
    <property type="nucleotide sequence ID" value="NZ_CAJXID010000010.1"/>
</dbReference>
<evidence type="ECO:0000256" key="1">
    <source>
        <dbReference type="ARBA" id="ARBA00010641"/>
    </source>
</evidence>
<dbReference type="SUPFAM" id="SSF88659">
    <property type="entry name" value="Sigma3 and sigma4 domains of RNA polymerase sigma factors"/>
    <property type="match status" value="1"/>
</dbReference>
<dbReference type="InterPro" id="IPR013249">
    <property type="entry name" value="RNA_pol_sigma70_r4_t2"/>
</dbReference>
<organism evidence="7 8">
    <name type="scientific">Pseudorhizobium pelagicum</name>
    <dbReference type="NCBI Taxonomy" id="1509405"/>
    <lineage>
        <taxon>Bacteria</taxon>
        <taxon>Pseudomonadati</taxon>
        <taxon>Pseudomonadota</taxon>
        <taxon>Alphaproteobacteria</taxon>
        <taxon>Hyphomicrobiales</taxon>
        <taxon>Rhizobiaceae</taxon>
        <taxon>Rhizobium/Agrobacterium group</taxon>
        <taxon>Pseudorhizobium</taxon>
    </lineage>
</organism>
<keyword evidence="4" id="KW-0804">Transcription</keyword>
<dbReference type="InterPro" id="IPR036388">
    <property type="entry name" value="WH-like_DNA-bd_sf"/>
</dbReference>
<dbReference type="InterPro" id="IPR013325">
    <property type="entry name" value="RNA_pol_sigma_r2"/>
</dbReference>
<dbReference type="Gene3D" id="1.10.10.10">
    <property type="entry name" value="Winged helix-like DNA-binding domain superfamily/Winged helix DNA-binding domain"/>
    <property type="match status" value="1"/>
</dbReference>
<evidence type="ECO:0000313" key="7">
    <source>
        <dbReference type="EMBL" id="KEQ07953.1"/>
    </source>
</evidence>
<dbReference type="GO" id="GO:0003677">
    <property type="term" value="F:DNA binding"/>
    <property type="evidence" value="ECO:0007669"/>
    <property type="project" value="InterPro"/>
</dbReference>
<evidence type="ECO:0000313" key="8">
    <source>
        <dbReference type="Proteomes" id="UP000052167"/>
    </source>
</evidence>
<evidence type="ECO:0000259" key="5">
    <source>
        <dbReference type="Pfam" id="PF04542"/>
    </source>
</evidence>
<dbReference type="Gene3D" id="1.10.1740.10">
    <property type="match status" value="1"/>
</dbReference>
<dbReference type="Pfam" id="PF08281">
    <property type="entry name" value="Sigma70_r4_2"/>
    <property type="match status" value="1"/>
</dbReference>
<dbReference type="InterPro" id="IPR013324">
    <property type="entry name" value="RNA_pol_sigma_r3/r4-like"/>
</dbReference>
<feature type="domain" description="RNA polymerase sigma-70 region 2" evidence="5">
    <location>
        <begin position="17"/>
        <end position="79"/>
    </location>
</feature>
<feature type="domain" description="RNA polymerase sigma factor 70 region 4 type 2" evidence="6">
    <location>
        <begin position="106"/>
        <end position="157"/>
    </location>
</feature>
<proteinExistence type="inferred from homology"/>
<keyword evidence="3" id="KW-0731">Sigma factor</keyword>
<keyword evidence="2" id="KW-0805">Transcription regulation</keyword>
<evidence type="ECO:0000256" key="4">
    <source>
        <dbReference type="ARBA" id="ARBA00023163"/>
    </source>
</evidence>
<dbReference type="PANTHER" id="PTHR43133:SF25">
    <property type="entry name" value="RNA POLYMERASE SIGMA FACTOR RFAY-RELATED"/>
    <property type="match status" value="1"/>
</dbReference>
<dbReference type="Pfam" id="PF04542">
    <property type="entry name" value="Sigma70_r2"/>
    <property type="match status" value="1"/>
</dbReference>
<dbReference type="Proteomes" id="UP000052167">
    <property type="component" value="Unassembled WGS sequence"/>
</dbReference>
<name>A0A922NYJ6_9HYPH</name>
<keyword evidence="8" id="KW-1185">Reference proteome</keyword>
<comment type="caution">
    <text evidence="7">The sequence shown here is derived from an EMBL/GenBank/DDBJ whole genome shotgun (WGS) entry which is preliminary data.</text>
</comment>
<dbReference type="InterPro" id="IPR039425">
    <property type="entry name" value="RNA_pol_sigma-70-like"/>
</dbReference>
<evidence type="ECO:0000259" key="6">
    <source>
        <dbReference type="Pfam" id="PF08281"/>
    </source>
</evidence>
<reference evidence="7 8" key="1">
    <citation type="submission" date="2014-06" db="EMBL/GenBank/DDBJ databases">
        <title>Rhizobium pelagicum/R2-400B4.</title>
        <authorList>
            <person name="Kimes N.E."/>
            <person name="Lopez-Perez M."/>
        </authorList>
    </citation>
    <scope>NUCLEOTIDE SEQUENCE [LARGE SCALE GENOMIC DNA]</scope>
    <source>
        <strain evidence="7 8">R2-400B4</strain>
    </source>
</reference>
<evidence type="ECO:0000256" key="3">
    <source>
        <dbReference type="ARBA" id="ARBA00023082"/>
    </source>
</evidence>